<protein>
    <submittedName>
        <fullName evidence="1">Uncharacterized protein</fullName>
    </submittedName>
</protein>
<gene>
    <name evidence="1" type="ORF">SNAT2548_LOCUS14918</name>
</gene>
<dbReference type="AlphaFoldDB" id="A0A812N0Q2"/>
<accession>A0A812N0Q2</accession>
<comment type="caution">
    <text evidence="1">The sequence shown here is derived from an EMBL/GenBank/DDBJ whole genome shotgun (WGS) entry which is preliminary data.</text>
</comment>
<evidence type="ECO:0000313" key="2">
    <source>
        <dbReference type="Proteomes" id="UP000604046"/>
    </source>
</evidence>
<keyword evidence="2" id="KW-1185">Reference proteome</keyword>
<name>A0A812N0Q2_9DINO</name>
<dbReference type="EMBL" id="CAJNDS010001802">
    <property type="protein sequence ID" value="CAE7281330.1"/>
    <property type="molecule type" value="Genomic_DNA"/>
</dbReference>
<evidence type="ECO:0000313" key="1">
    <source>
        <dbReference type="EMBL" id="CAE7281330.1"/>
    </source>
</evidence>
<proteinExistence type="predicted"/>
<dbReference type="Proteomes" id="UP000604046">
    <property type="component" value="Unassembled WGS sequence"/>
</dbReference>
<sequence>MQVFDKWQVQSFRSSESPGLILKTVEYRELGDHLQQLKACLEAWRCRCVRAWLRGAGFRLGQSVVSWGNLAVEQCIFATWRKLCLTHHAEFSVTRLFAAQRIGRALMARQRLALRHWSNQAIQMATAALQNQVKKLDMLHLANLFDVNVDAEIEHRHWRMRCIFEAWQIGCRQLVLGASGSSMWI</sequence>
<organism evidence="1 2">
    <name type="scientific">Symbiodinium natans</name>
    <dbReference type="NCBI Taxonomy" id="878477"/>
    <lineage>
        <taxon>Eukaryota</taxon>
        <taxon>Sar</taxon>
        <taxon>Alveolata</taxon>
        <taxon>Dinophyceae</taxon>
        <taxon>Suessiales</taxon>
        <taxon>Symbiodiniaceae</taxon>
        <taxon>Symbiodinium</taxon>
    </lineage>
</organism>
<reference evidence="1" key="1">
    <citation type="submission" date="2021-02" db="EMBL/GenBank/DDBJ databases">
        <authorList>
            <person name="Dougan E. K."/>
            <person name="Rhodes N."/>
            <person name="Thang M."/>
            <person name="Chan C."/>
        </authorList>
    </citation>
    <scope>NUCLEOTIDE SEQUENCE</scope>
</reference>
<dbReference type="OrthoDB" id="10376567at2759"/>